<evidence type="ECO:0000313" key="15">
    <source>
        <dbReference type="Proteomes" id="UP000289166"/>
    </source>
</evidence>
<dbReference type="Pfam" id="PF18075">
    <property type="entry name" value="FtsX_ECD"/>
    <property type="match status" value="1"/>
</dbReference>
<evidence type="ECO:0000256" key="8">
    <source>
        <dbReference type="ARBA" id="ARBA00023136"/>
    </source>
</evidence>
<feature type="domain" description="FtsX extracellular" evidence="13">
    <location>
        <begin position="60"/>
        <end position="151"/>
    </location>
</feature>
<feature type="transmembrane region" description="Helical" evidence="11">
    <location>
        <begin position="174"/>
        <end position="196"/>
    </location>
</feature>
<keyword evidence="6 11" id="KW-0812">Transmembrane</keyword>
<evidence type="ECO:0000256" key="6">
    <source>
        <dbReference type="ARBA" id="ARBA00022692"/>
    </source>
</evidence>
<evidence type="ECO:0000256" key="4">
    <source>
        <dbReference type="ARBA" id="ARBA00022475"/>
    </source>
</evidence>
<comment type="similarity">
    <text evidence="2 10">Belongs to the ABC-4 integral membrane protein family. FtsX subfamily.</text>
</comment>
<comment type="subcellular location">
    <subcellularLocation>
        <location evidence="1">Cell membrane</location>
        <topology evidence="1">Multi-pass membrane protein</topology>
    </subcellularLocation>
</comment>
<sequence>MKLRTTKYIIKEGFINTYRNVLMSLASMGVVSASLIILGFFLVITTNIEHNTRFLKEQPEMQVFCNPSLDEHQVGMLQWNISRDERIEEFEKVDKTAAFEKAKKMLGDDSEILEGLDESIMPVSYIIKLKNSKDYEDIVEKYRNYPGVDSVQYSKKAIDFVNKILRVLQIGSSALIIILSAIAVFIISNTIKLTVFARRKEINIMKYIGATDWFIRWPFIVEGIIIGLVGAVVSFMIIYLVYRIGGGSIGNDMAMLELVSMGDMSFQLISTFCMLGAFVGALGSVISIQKYLRV</sequence>
<feature type="transmembrane region" description="Helical" evidence="11">
    <location>
        <begin position="21"/>
        <end position="44"/>
    </location>
</feature>
<proteinExistence type="inferred from homology"/>
<evidence type="ECO:0000259" key="12">
    <source>
        <dbReference type="Pfam" id="PF02687"/>
    </source>
</evidence>
<evidence type="ECO:0000256" key="11">
    <source>
        <dbReference type="SAM" id="Phobius"/>
    </source>
</evidence>
<dbReference type="PANTHER" id="PTHR47755">
    <property type="entry name" value="CELL DIVISION PROTEIN FTSX"/>
    <property type="match status" value="1"/>
</dbReference>
<dbReference type="Gene3D" id="3.30.70.3040">
    <property type="match status" value="1"/>
</dbReference>
<dbReference type="GO" id="GO:0005886">
    <property type="term" value="C:plasma membrane"/>
    <property type="evidence" value="ECO:0007669"/>
    <property type="project" value="UniProtKB-SubCell"/>
</dbReference>
<dbReference type="OrthoDB" id="9812531at2"/>
<feature type="transmembrane region" description="Helical" evidence="11">
    <location>
        <begin position="264"/>
        <end position="288"/>
    </location>
</feature>
<keyword evidence="4 10" id="KW-1003">Cell membrane</keyword>
<dbReference type="InterPro" id="IPR003838">
    <property type="entry name" value="ABC3_permease_C"/>
</dbReference>
<keyword evidence="5 10" id="KW-0132">Cell division</keyword>
<evidence type="ECO:0000259" key="13">
    <source>
        <dbReference type="Pfam" id="PF18075"/>
    </source>
</evidence>
<reference evidence="15" key="1">
    <citation type="submission" date="2018-11" db="EMBL/GenBank/DDBJ databases">
        <title>Genome sequencing of a novel mesophilic and cellulolytic organism within the genus Hungateiclostridium.</title>
        <authorList>
            <person name="Rettenmaier R."/>
            <person name="Liebl W."/>
            <person name="Zverlov V."/>
        </authorList>
    </citation>
    <scope>NUCLEOTIDE SEQUENCE [LARGE SCALE GENOMIC DNA]</scope>
    <source>
        <strain evidence="15">N2K1</strain>
    </source>
</reference>
<name>A0A4Q0I3W1_9FIRM</name>
<gene>
    <name evidence="14" type="ORF">EFD62_09890</name>
</gene>
<dbReference type="EMBL" id="RLII01000011">
    <property type="protein sequence ID" value="RXE58938.1"/>
    <property type="molecule type" value="Genomic_DNA"/>
</dbReference>
<dbReference type="Proteomes" id="UP000289166">
    <property type="component" value="Unassembled WGS sequence"/>
</dbReference>
<accession>A0A4Q0I3W1</accession>
<keyword evidence="15" id="KW-1185">Reference proteome</keyword>
<keyword evidence="9 10" id="KW-0131">Cell cycle</keyword>
<protein>
    <recommendedName>
        <fullName evidence="3 10">Cell division protein FtsX</fullName>
    </recommendedName>
</protein>
<keyword evidence="8 10" id="KW-0472">Membrane</keyword>
<evidence type="ECO:0000256" key="10">
    <source>
        <dbReference type="PIRNR" id="PIRNR003097"/>
    </source>
</evidence>
<comment type="caution">
    <text evidence="14">The sequence shown here is derived from an EMBL/GenBank/DDBJ whole genome shotgun (WGS) entry which is preliminary data.</text>
</comment>
<feature type="domain" description="ABC3 transporter permease C-terminal" evidence="12">
    <location>
        <begin position="174"/>
        <end position="292"/>
    </location>
</feature>
<evidence type="ECO:0000256" key="2">
    <source>
        <dbReference type="ARBA" id="ARBA00007379"/>
    </source>
</evidence>
<comment type="function">
    <text evidence="10">Part of the ABC transporter FtsEX involved in asymmetric cellular division facilitating the initiation of sporulation.</text>
</comment>
<dbReference type="RefSeq" id="WP_069194897.1">
    <property type="nucleotide sequence ID" value="NZ_RLII01000011.1"/>
</dbReference>
<dbReference type="AlphaFoldDB" id="A0A4Q0I3W1"/>
<evidence type="ECO:0000313" key="14">
    <source>
        <dbReference type="EMBL" id="RXE58938.1"/>
    </source>
</evidence>
<dbReference type="GO" id="GO:0051301">
    <property type="term" value="P:cell division"/>
    <property type="evidence" value="ECO:0007669"/>
    <property type="project" value="UniProtKB-KW"/>
</dbReference>
<evidence type="ECO:0000256" key="3">
    <source>
        <dbReference type="ARBA" id="ARBA00021907"/>
    </source>
</evidence>
<evidence type="ECO:0000256" key="9">
    <source>
        <dbReference type="ARBA" id="ARBA00023306"/>
    </source>
</evidence>
<dbReference type="PIRSF" id="PIRSF003097">
    <property type="entry name" value="FtsX"/>
    <property type="match status" value="1"/>
</dbReference>
<organism evidence="14 15">
    <name type="scientific">Acetivibrio mesophilus</name>
    <dbReference type="NCBI Taxonomy" id="2487273"/>
    <lineage>
        <taxon>Bacteria</taxon>
        <taxon>Bacillati</taxon>
        <taxon>Bacillota</taxon>
        <taxon>Clostridia</taxon>
        <taxon>Eubacteriales</taxon>
        <taxon>Oscillospiraceae</taxon>
        <taxon>Acetivibrio</taxon>
    </lineage>
</organism>
<evidence type="ECO:0000256" key="7">
    <source>
        <dbReference type="ARBA" id="ARBA00022989"/>
    </source>
</evidence>
<dbReference type="PANTHER" id="PTHR47755:SF1">
    <property type="entry name" value="CELL DIVISION PROTEIN FTSX"/>
    <property type="match status" value="1"/>
</dbReference>
<dbReference type="InterPro" id="IPR040690">
    <property type="entry name" value="FtsX_ECD"/>
</dbReference>
<evidence type="ECO:0000256" key="1">
    <source>
        <dbReference type="ARBA" id="ARBA00004651"/>
    </source>
</evidence>
<dbReference type="Pfam" id="PF02687">
    <property type="entry name" value="FtsX"/>
    <property type="match status" value="1"/>
</dbReference>
<dbReference type="InterPro" id="IPR004513">
    <property type="entry name" value="FtsX"/>
</dbReference>
<dbReference type="InterPro" id="IPR058204">
    <property type="entry name" value="FtsX_firmicutes-type"/>
</dbReference>
<evidence type="ECO:0000256" key="5">
    <source>
        <dbReference type="ARBA" id="ARBA00022618"/>
    </source>
</evidence>
<dbReference type="NCBIfam" id="NF038347">
    <property type="entry name" value="FtsX_Gpos"/>
    <property type="match status" value="1"/>
</dbReference>
<keyword evidence="7 11" id="KW-1133">Transmembrane helix</keyword>
<feature type="transmembrane region" description="Helical" evidence="11">
    <location>
        <begin position="217"/>
        <end position="244"/>
    </location>
</feature>